<dbReference type="PATRIC" id="fig|1203610.3.peg.2003"/>
<dbReference type="Gene3D" id="2.130.10.10">
    <property type="entry name" value="YVTN repeat-like/Quinoprotein amine dehydrogenase"/>
    <property type="match status" value="1"/>
</dbReference>
<evidence type="ECO:0000259" key="4">
    <source>
        <dbReference type="Pfam" id="PF16371"/>
    </source>
</evidence>
<dbReference type="Proteomes" id="UP000033035">
    <property type="component" value="Unassembled WGS sequence"/>
</dbReference>
<feature type="domain" description="Calcineurin-like phosphoesterase N-terminal" evidence="4">
    <location>
        <begin position="37"/>
        <end position="90"/>
    </location>
</feature>
<dbReference type="RefSeq" id="WP_028730162.1">
    <property type="nucleotide sequence ID" value="NZ_KE386765.1"/>
</dbReference>
<dbReference type="SUPFAM" id="SSF56300">
    <property type="entry name" value="Metallo-dependent phosphatases"/>
    <property type="match status" value="1"/>
</dbReference>
<dbReference type="Pfam" id="PF00149">
    <property type="entry name" value="Metallophos"/>
    <property type="match status" value="1"/>
</dbReference>
<dbReference type="HOGENOM" id="CLU_021028_0_0_10"/>
<dbReference type="InterPro" id="IPR018391">
    <property type="entry name" value="PQQ_b-propeller_rpt"/>
</dbReference>
<evidence type="ECO:0000259" key="2">
    <source>
        <dbReference type="Pfam" id="PF00149"/>
    </source>
</evidence>
<dbReference type="PANTHER" id="PTHR34512">
    <property type="entry name" value="CELL SURFACE PROTEIN"/>
    <property type="match status" value="1"/>
</dbReference>
<dbReference type="PANTHER" id="PTHR34512:SF30">
    <property type="entry name" value="OUTER MEMBRANE PROTEIN ASSEMBLY FACTOR BAMB"/>
    <property type="match status" value="1"/>
</dbReference>
<accession>A0A0F5JHL7</accession>
<evidence type="ECO:0000313" key="6">
    <source>
        <dbReference type="Proteomes" id="UP000033035"/>
    </source>
</evidence>
<dbReference type="InterPro" id="IPR029052">
    <property type="entry name" value="Metallo-depent_PP-like"/>
</dbReference>
<dbReference type="InterPro" id="IPR011047">
    <property type="entry name" value="Quinoprotein_ADH-like_sf"/>
</dbReference>
<feature type="domain" description="Calcineurin-like phosphoesterase" evidence="2">
    <location>
        <begin position="117"/>
        <end position="293"/>
    </location>
</feature>
<dbReference type="InterPro" id="IPR004843">
    <property type="entry name" value="Calcineurin-like_PHP"/>
</dbReference>
<feature type="signal peptide" evidence="1">
    <location>
        <begin position="1"/>
        <end position="20"/>
    </location>
</feature>
<dbReference type="InterPro" id="IPR015943">
    <property type="entry name" value="WD40/YVTN_repeat-like_dom_sf"/>
</dbReference>
<dbReference type="InterPro" id="IPR002372">
    <property type="entry name" value="PQQ_rpt_dom"/>
</dbReference>
<dbReference type="AlphaFoldDB" id="A0A0F5JHL7"/>
<dbReference type="Gene3D" id="3.60.21.10">
    <property type="match status" value="1"/>
</dbReference>
<dbReference type="SMART" id="SM00564">
    <property type="entry name" value="PQQ"/>
    <property type="match status" value="7"/>
</dbReference>
<dbReference type="GO" id="GO:0016787">
    <property type="term" value="F:hydrolase activity"/>
    <property type="evidence" value="ECO:0007669"/>
    <property type="project" value="InterPro"/>
</dbReference>
<name>A0A0F5JHL7_9BACT</name>
<gene>
    <name evidence="5" type="ORF">HMPREF1536_01954</name>
</gene>
<dbReference type="SUPFAM" id="SSF50998">
    <property type="entry name" value="Quinoprotein alcohol dehydrogenase-like"/>
    <property type="match status" value="1"/>
</dbReference>
<organism evidence="5 6">
    <name type="scientific">Parabacteroides gordonii MS-1 = DSM 23371</name>
    <dbReference type="NCBI Taxonomy" id="1203610"/>
    <lineage>
        <taxon>Bacteria</taxon>
        <taxon>Pseudomonadati</taxon>
        <taxon>Bacteroidota</taxon>
        <taxon>Bacteroidia</taxon>
        <taxon>Bacteroidales</taxon>
        <taxon>Tannerellaceae</taxon>
        <taxon>Parabacteroides</taxon>
    </lineage>
</organism>
<evidence type="ECO:0000259" key="3">
    <source>
        <dbReference type="Pfam" id="PF13360"/>
    </source>
</evidence>
<dbReference type="Gene3D" id="2.60.40.10">
    <property type="entry name" value="Immunoglobulins"/>
    <property type="match status" value="1"/>
</dbReference>
<feature type="chain" id="PRO_5002489993" description="Calcineurin-like phosphoesterase domain-containing protein" evidence="1">
    <location>
        <begin position="21"/>
        <end position="825"/>
    </location>
</feature>
<dbReference type="InterPro" id="IPR013783">
    <property type="entry name" value="Ig-like_fold"/>
</dbReference>
<dbReference type="EMBL" id="AQHW01000013">
    <property type="protein sequence ID" value="KKB57233.1"/>
    <property type="molecule type" value="Genomic_DNA"/>
</dbReference>
<dbReference type="STRING" id="1203610.HMPREF1536_01954"/>
<evidence type="ECO:0008006" key="7">
    <source>
        <dbReference type="Google" id="ProtNLM"/>
    </source>
</evidence>
<sequence>MKKTFLNIALLSCVAFSASAAYTGRVFVDKNNNGVFDKGEKPMAGVAVSDGLNVVKTASDGTFSLPGHDRERFIFITTPSGYKTDNKHYHRINGDQVSYDFGLQSYNGGIKKDGSHKYVHIADTEIFNTENHGDWVNNVRDYVANEQAAFIIHTGDICYDNGLKAHIKLMNTANMDCPMFYCIGNHDLVKGKYGEELFESIYGPVYYSFDAGSTHYIVTPMAGGDYQPGYTKEDVYRWLKNDLAQVPQGKPIVVFNHDLLTYGDQFIFGINDQEQINLNEHNLKAWVYGHWHINYMKKQGDVYSISTATLDKGGIDHSTSAFRVLHVDKKGDFVSELRYTYLDKNIQIASPVEGQVPVLASGAVPLAVNVYSSVTPVKEVTYTCLVDGKAIFSNKKLQQATDWCWNTEVPLTAKQEGKVVTLKLKARFNNGEVAETESAFTYHATPAEVKLAGNWENLLGNPQHAATAQPALNQPLQLAWIKNVGANIYMTSPLVHNGKVYIASVDENLQGEGHVYALDGKTGELVWKYPVRNSIKNTIVVDNGRVLAQDAQGWLYAIDAASGKLSWEKQLPINGLPALIEGLVAADGVVYAGTGKGLCAIDTKDGREIWRNKGWGQGEGTTSTFSVANNILVGSSQWRALYGNDLKTGELKWEANTNGLRNRGASAAVHGGLLYIISDKSFFILDAENGRVIVRKELPFSVDVTSTPLLTDKEIIFGSAKDGLIALDNETLELKWKFATENALVYTSPYSRKPASTIETSPVLAGKTVYVGASDGTIYGINKEDGQLVWKHATGAPVFGSVAVSGNALIAVDFGGNVYTFVAGE</sequence>
<evidence type="ECO:0000313" key="5">
    <source>
        <dbReference type="EMBL" id="KKB57233.1"/>
    </source>
</evidence>
<comment type="caution">
    <text evidence="5">The sequence shown here is derived from an EMBL/GenBank/DDBJ whole genome shotgun (WGS) entry which is preliminary data.</text>
</comment>
<reference evidence="5 6" key="1">
    <citation type="submission" date="2013-04" db="EMBL/GenBank/DDBJ databases">
        <title>The Genome Sequence of Parabacteroides gordonii DSM 23371.</title>
        <authorList>
            <consortium name="The Broad Institute Genomics Platform"/>
            <person name="Earl A."/>
            <person name="Ward D."/>
            <person name="Feldgarden M."/>
            <person name="Gevers D."/>
            <person name="Martens E."/>
            <person name="Sakamoto M."/>
            <person name="Benno Y."/>
            <person name="Suzuki N."/>
            <person name="Matsunaga N."/>
            <person name="Koshihara K."/>
            <person name="Seki M."/>
            <person name="Komiya H."/>
            <person name="Walker B."/>
            <person name="Young S."/>
            <person name="Zeng Q."/>
            <person name="Gargeya S."/>
            <person name="Fitzgerald M."/>
            <person name="Haas B."/>
            <person name="Abouelleil A."/>
            <person name="Allen A.W."/>
            <person name="Alvarado L."/>
            <person name="Arachchi H.M."/>
            <person name="Berlin A.M."/>
            <person name="Chapman S.B."/>
            <person name="Gainer-Dewar J."/>
            <person name="Goldberg J."/>
            <person name="Griggs A."/>
            <person name="Gujja S."/>
            <person name="Hansen M."/>
            <person name="Howarth C."/>
            <person name="Imamovic A."/>
            <person name="Ireland A."/>
            <person name="Larimer J."/>
            <person name="McCowan C."/>
            <person name="Murphy C."/>
            <person name="Pearson M."/>
            <person name="Poon T.W."/>
            <person name="Priest M."/>
            <person name="Roberts A."/>
            <person name="Saif S."/>
            <person name="Shea T."/>
            <person name="Sisk P."/>
            <person name="Sykes S."/>
            <person name="Wortman J."/>
            <person name="Nusbaum C."/>
            <person name="Birren B."/>
        </authorList>
    </citation>
    <scope>NUCLEOTIDE SEQUENCE [LARGE SCALE GENOMIC DNA]</scope>
    <source>
        <strain evidence="5 6">MS-1</strain>
    </source>
</reference>
<keyword evidence="1" id="KW-0732">Signal</keyword>
<keyword evidence="6" id="KW-1185">Reference proteome</keyword>
<feature type="domain" description="Pyrrolo-quinoline quinone repeat" evidence="3">
    <location>
        <begin position="493"/>
        <end position="657"/>
    </location>
</feature>
<evidence type="ECO:0000256" key="1">
    <source>
        <dbReference type="SAM" id="SignalP"/>
    </source>
</evidence>
<dbReference type="InterPro" id="IPR032285">
    <property type="entry name" value="Metallophos_N"/>
</dbReference>
<dbReference type="Gene3D" id="2.40.128.630">
    <property type="match status" value="2"/>
</dbReference>
<proteinExistence type="predicted"/>
<dbReference type="Pfam" id="PF16371">
    <property type="entry name" value="MetallophosN"/>
    <property type="match status" value="1"/>
</dbReference>
<dbReference type="Pfam" id="PF13360">
    <property type="entry name" value="PQQ_2"/>
    <property type="match status" value="1"/>
</dbReference>
<protein>
    <recommendedName>
        <fullName evidence="7">Calcineurin-like phosphoesterase domain-containing protein</fullName>
    </recommendedName>
</protein>